<dbReference type="AlphaFoldDB" id="A0A376B1E9"/>
<dbReference type="GO" id="GO:0016301">
    <property type="term" value="F:kinase activity"/>
    <property type="evidence" value="ECO:0007669"/>
    <property type="project" value="UniProtKB-KW"/>
</dbReference>
<keyword evidence="2" id="KW-1185">Reference proteome</keyword>
<dbReference type="VEuPathDB" id="FungiDB:SCODWIG_00266"/>
<dbReference type="CDD" id="cd02024">
    <property type="entry name" value="NRK1"/>
    <property type="match status" value="1"/>
</dbReference>
<evidence type="ECO:0000313" key="1">
    <source>
        <dbReference type="EMBL" id="SSD58505.1"/>
    </source>
</evidence>
<dbReference type="PANTHER" id="PTHR10285">
    <property type="entry name" value="URIDINE KINASE"/>
    <property type="match status" value="1"/>
</dbReference>
<dbReference type="Proteomes" id="UP000262825">
    <property type="component" value="Unassembled WGS sequence"/>
</dbReference>
<evidence type="ECO:0000313" key="2">
    <source>
        <dbReference type="Proteomes" id="UP000262825"/>
    </source>
</evidence>
<organism evidence="1 2">
    <name type="scientific">Saccharomycodes ludwigii</name>
    <dbReference type="NCBI Taxonomy" id="36035"/>
    <lineage>
        <taxon>Eukaryota</taxon>
        <taxon>Fungi</taxon>
        <taxon>Dikarya</taxon>
        <taxon>Ascomycota</taxon>
        <taxon>Saccharomycotina</taxon>
        <taxon>Saccharomycetes</taxon>
        <taxon>Saccharomycodales</taxon>
        <taxon>Saccharomycodaceae</taxon>
        <taxon>Saccharomycodes</taxon>
    </lineage>
</organism>
<dbReference type="OrthoDB" id="10041966at2759"/>
<proteinExistence type="predicted"/>
<sequence length="240" mass="27987">MSEKKVLIVGMSGCSSSGKTTLSKITSEVIPQSILIHEDDFFKHDDQIPIDPKYNIANWDSPDALDIPLFIKELDHIKKTGGCEISNKLIHNNNVDDLQKFNLDSNFLTQLKKKYADLLIKHSNLKIVLVDGFMLFHDDLLRSKFDIKLLFRAKYSTLKKRRGARPGYQTLDSFWVDPPYYFDEFVYKSYYDTHKKLFIDDDVENGKIRPIYNISCFDNDDNVNIEEGLEWIFQKIKENC</sequence>
<protein>
    <submittedName>
        <fullName evidence="1">Related to Nicotinamide riboside kinase</fullName>
    </submittedName>
</protein>
<reference evidence="2" key="1">
    <citation type="submission" date="2018-06" db="EMBL/GenBank/DDBJ databases">
        <authorList>
            <person name="Guldener U."/>
        </authorList>
    </citation>
    <scope>NUCLEOTIDE SEQUENCE [LARGE SCALE GENOMIC DNA]</scope>
    <source>
        <strain evidence="2">UTAD17</strain>
    </source>
</reference>
<keyword evidence="1" id="KW-0808">Transferase</keyword>
<dbReference type="EMBL" id="UFAJ01000019">
    <property type="protein sequence ID" value="SSD58505.1"/>
    <property type="molecule type" value="Genomic_DNA"/>
</dbReference>
<keyword evidence="1" id="KW-0418">Kinase</keyword>
<dbReference type="SUPFAM" id="SSF52540">
    <property type="entry name" value="P-loop containing nucleoside triphosphate hydrolases"/>
    <property type="match status" value="1"/>
</dbReference>
<accession>A0A376B1E9</accession>
<dbReference type="InterPro" id="IPR027417">
    <property type="entry name" value="P-loop_NTPase"/>
</dbReference>
<name>A0A376B1E9_9ASCO</name>
<gene>
    <name evidence="1" type="ORF">SCODWIG_00266</name>
</gene>
<dbReference type="Gene3D" id="3.40.50.300">
    <property type="entry name" value="P-loop containing nucleotide triphosphate hydrolases"/>
    <property type="match status" value="1"/>
</dbReference>